<evidence type="ECO:0000256" key="4">
    <source>
        <dbReference type="SAM" id="Phobius"/>
    </source>
</evidence>
<keyword evidence="4" id="KW-0472">Membrane</keyword>
<dbReference type="PANTHER" id="PTHR33365">
    <property type="entry name" value="YALI0B05434P"/>
    <property type="match status" value="1"/>
</dbReference>
<proteinExistence type="inferred from homology"/>
<dbReference type="InterPro" id="IPR021765">
    <property type="entry name" value="UstYa-like"/>
</dbReference>
<dbReference type="PANTHER" id="PTHR33365:SF4">
    <property type="entry name" value="CYCLOCHLOROTINE BIOSYNTHESIS PROTEIN O"/>
    <property type="match status" value="1"/>
</dbReference>
<keyword evidence="4" id="KW-0812">Transmembrane</keyword>
<evidence type="ECO:0000313" key="5">
    <source>
        <dbReference type="EMBL" id="CEJ81373.1"/>
    </source>
</evidence>
<dbReference type="STRING" id="1531966.A0A0A1SM33"/>
<keyword evidence="6" id="KW-1185">Reference proteome</keyword>
<dbReference type="AlphaFoldDB" id="A0A0A1SM33"/>
<dbReference type="OrthoDB" id="3687641at2759"/>
<feature type="compositionally biased region" description="Basic and acidic residues" evidence="3">
    <location>
        <begin position="1"/>
        <end position="10"/>
    </location>
</feature>
<sequence length="246" mass="29095">MDKEYYRLEADSQSTDDESLGHERYQPRRPSPLHWLMHGLSVLVIFTLVIHVYFERGANTSREDKASRHYSPLWDVVKYSERVYDHVLIDMNESPSPFKGKPRPELDAAWAGIMNQSLILITEDEMKRINQPIENAYGHDGKYFAFVEVFHQLHCLNLVRKFIHRESYPDYTSFHDDPGMVDYHVDHCLDVLRQKIMCDSDIDLIVYNDRSRQKLAPEPRFDIQHTCRNFEDIRQWTLAHGVQSEL</sequence>
<evidence type="ECO:0000256" key="1">
    <source>
        <dbReference type="ARBA" id="ARBA00004685"/>
    </source>
</evidence>
<evidence type="ECO:0000256" key="2">
    <source>
        <dbReference type="ARBA" id="ARBA00035112"/>
    </source>
</evidence>
<protein>
    <recommendedName>
        <fullName evidence="7">Tat pathway signal sequence</fullName>
    </recommendedName>
</protein>
<feature type="transmembrane region" description="Helical" evidence="4">
    <location>
        <begin position="35"/>
        <end position="54"/>
    </location>
</feature>
<comment type="similarity">
    <text evidence="2">Belongs to the ustYa family.</text>
</comment>
<dbReference type="GO" id="GO:0043386">
    <property type="term" value="P:mycotoxin biosynthetic process"/>
    <property type="evidence" value="ECO:0007669"/>
    <property type="project" value="InterPro"/>
</dbReference>
<gene>
    <name evidence="5" type="ORF">VHEMI01504</name>
</gene>
<comment type="pathway">
    <text evidence="1">Mycotoxin biosynthesis.</text>
</comment>
<dbReference type="HOGENOM" id="CLU_042941_0_2_1"/>
<organism evidence="5 6">
    <name type="scientific">[Torrubiella] hemipterigena</name>
    <dbReference type="NCBI Taxonomy" id="1531966"/>
    <lineage>
        <taxon>Eukaryota</taxon>
        <taxon>Fungi</taxon>
        <taxon>Dikarya</taxon>
        <taxon>Ascomycota</taxon>
        <taxon>Pezizomycotina</taxon>
        <taxon>Sordariomycetes</taxon>
        <taxon>Hypocreomycetidae</taxon>
        <taxon>Hypocreales</taxon>
        <taxon>Clavicipitaceae</taxon>
        <taxon>Clavicipitaceae incertae sedis</taxon>
        <taxon>'Torrubiella' clade</taxon>
    </lineage>
</organism>
<evidence type="ECO:0008006" key="7">
    <source>
        <dbReference type="Google" id="ProtNLM"/>
    </source>
</evidence>
<feature type="region of interest" description="Disordered" evidence="3">
    <location>
        <begin position="1"/>
        <end position="24"/>
    </location>
</feature>
<evidence type="ECO:0000313" key="6">
    <source>
        <dbReference type="Proteomes" id="UP000039046"/>
    </source>
</evidence>
<dbReference type="Pfam" id="PF11807">
    <property type="entry name" value="UstYa"/>
    <property type="match status" value="1"/>
</dbReference>
<name>A0A0A1SM33_9HYPO</name>
<reference evidence="5 6" key="1">
    <citation type="journal article" date="2015" name="Genome Announc.">
        <title>Draft Genome Sequence and Gene Annotation of the Entomopathogenic Fungus Verticillium hemipterigenum.</title>
        <authorList>
            <person name="Horn F."/>
            <person name="Habel A."/>
            <person name="Scharf D.H."/>
            <person name="Dworschak J."/>
            <person name="Brakhage A.A."/>
            <person name="Guthke R."/>
            <person name="Hertweck C."/>
            <person name="Linde J."/>
        </authorList>
    </citation>
    <scope>NUCLEOTIDE SEQUENCE [LARGE SCALE GENOMIC DNA]</scope>
</reference>
<accession>A0A0A1SM33</accession>
<dbReference type="Proteomes" id="UP000039046">
    <property type="component" value="Unassembled WGS sequence"/>
</dbReference>
<keyword evidence="4" id="KW-1133">Transmembrane helix</keyword>
<evidence type="ECO:0000256" key="3">
    <source>
        <dbReference type="SAM" id="MobiDB-lite"/>
    </source>
</evidence>
<dbReference type="EMBL" id="CDHN01000001">
    <property type="protein sequence ID" value="CEJ81373.1"/>
    <property type="molecule type" value="Genomic_DNA"/>
</dbReference>